<comment type="caution">
    <text evidence="1">The sequence shown here is derived from an EMBL/GenBank/DDBJ whole genome shotgun (WGS) entry which is preliminary data.</text>
</comment>
<dbReference type="Proteomes" id="UP001054945">
    <property type="component" value="Unassembled WGS sequence"/>
</dbReference>
<organism evidence="1 2">
    <name type="scientific">Caerostris extrusa</name>
    <name type="common">Bark spider</name>
    <name type="synonym">Caerostris bankana</name>
    <dbReference type="NCBI Taxonomy" id="172846"/>
    <lineage>
        <taxon>Eukaryota</taxon>
        <taxon>Metazoa</taxon>
        <taxon>Ecdysozoa</taxon>
        <taxon>Arthropoda</taxon>
        <taxon>Chelicerata</taxon>
        <taxon>Arachnida</taxon>
        <taxon>Araneae</taxon>
        <taxon>Araneomorphae</taxon>
        <taxon>Entelegynae</taxon>
        <taxon>Araneoidea</taxon>
        <taxon>Araneidae</taxon>
        <taxon>Caerostris</taxon>
    </lineage>
</organism>
<name>A0AAV4Y0V9_CAEEX</name>
<evidence type="ECO:0000313" key="1">
    <source>
        <dbReference type="EMBL" id="GIY99799.1"/>
    </source>
</evidence>
<keyword evidence="2" id="KW-1185">Reference proteome</keyword>
<reference evidence="1 2" key="1">
    <citation type="submission" date="2021-06" db="EMBL/GenBank/DDBJ databases">
        <title>Caerostris extrusa draft genome.</title>
        <authorList>
            <person name="Kono N."/>
            <person name="Arakawa K."/>
        </authorList>
    </citation>
    <scope>NUCLEOTIDE SEQUENCE [LARGE SCALE GENOMIC DNA]</scope>
</reference>
<accession>A0AAV4Y0V9</accession>
<proteinExistence type="predicted"/>
<protein>
    <submittedName>
        <fullName evidence="1">Uncharacterized protein</fullName>
    </submittedName>
</protein>
<sequence>MFHPEPIILKLEIYHVWHHYNGLAQHYFIRLTLHIINSLVHLGDSRRKILRVWYLHDARLVKYLQKDHLGVGYRVESGGSGLQVPGREKIDVPNHLPGSVRNAKARE</sequence>
<gene>
    <name evidence="1" type="ORF">CEXT_678161</name>
</gene>
<evidence type="ECO:0000313" key="2">
    <source>
        <dbReference type="Proteomes" id="UP001054945"/>
    </source>
</evidence>
<dbReference type="EMBL" id="BPLR01018461">
    <property type="protein sequence ID" value="GIY99799.1"/>
    <property type="molecule type" value="Genomic_DNA"/>
</dbReference>
<dbReference type="AlphaFoldDB" id="A0AAV4Y0V9"/>